<feature type="region of interest" description="Disordered" evidence="10">
    <location>
        <begin position="3338"/>
        <end position="3380"/>
    </location>
</feature>
<feature type="compositionally biased region" description="Basic and acidic residues" evidence="10">
    <location>
        <begin position="2619"/>
        <end position="2632"/>
    </location>
</feature>
<dbReference type="SMART" id="SM00218">
    <property type="entry name" value="ZU5"/>
    <property type="match status" value="1"/>
</dbReference>
<evidence type="ECO:0000256" key="10">
    <source>
        <dbReference type="SAM" id="MobiDB-lite"/>
    </source>
</evidence>
<feature type="region of interest" description="Disordered" evidence="10">
    <location>
        <begin position="2989"/>
        <end position="3153"/>
    </location>
</feature>
<dbReference type="InterPro" id="IPR040745">
    <property type="entry name" value="Ankyrin_UPA"/>
</dbReference>
<feature type="compositionally biased region" description="Polar residues" evidence="10">
    <location>
        <begin position="2028"/>
        <end position="2037"/>
    </location>
</feature>
<dbReference type="PROSITE" id="PS51145">
    <property type="entry name" value="ZU5"/>
    <property type="match status" value="2"/>
</dbReference>
<keyword evidence="5" id="KW-0677">Repeat</keyword>
<feature type="repeat" description="ANK" evidence="9">
    <location>
        <begin position="229"/>
        <end position="261"/>
    </location>
</feature>
<dbReference type="Gene3D" id="1.25.40.20">
    <property type="entry name" value="Ankyrin repeat-containing domain"/>
    <property type="match status" value="3"/>
</dbReference>
<comment type="subcellular location">
    <subcellularLocation>
        <location evidence="1">Cytoplasm</location>
        <location evidence="1">Cytoskeleton</location>
    </subcellularLocation>
    <subcellularLocation>
        <location evidence="2">Membrane</location>
    </subcellularLocation>
</comment>
<dbReference type="Pfam" id="PF00023">
    <property type="entry name" value="Ank"/>
    <property type="match status" value="2"/>
</dbReference>
<dbReference type="InterPro" id="IPR051165">
    <property type="entry name" value="Multifunctional_ANK_Repeat"/>
</dbReference>
<feature type="compositionally biased region" description="Basic and acidic residues" evidence="10">
    <location>
        <begin position="2486"/>
        <end position="2499"/>
    </location>
</feature>
<dbReference type="CDD" id="cd08803">
    <property type="entry name" value="Death_ank3"/>
    <property type="match status" value="1"/>
</dbReference>
<feature type="domain" description="ZU5" evidence="12">
    <location>
        <begin position="841"/>
        <end position="1029"/>
    </location>
</feature>
<evidence type="ECO:0000256" key="4">
    <source>
        <dbReference type="ARBA" id="ARBA00022553"/>
    </source>
</evidence>
<feature type="compositionally biased region" description="Polar residues" evidence="10">
    <location>
        <begin position="3709"/>
        <end position="3728"/>
    </location>
</feature>
<reference evidence="13" key="2">
    <citation type="submission" date="2025-09" db="UniProtKB">
        <authorList>
            <consortium name="Ensembl"/>
        </authorList>
    </citation>
    <scope>IDENTIFICATION</scope>
</reference>
<dbReference type="GO" id="GO:0005856">
    <property type="term" value="C:cytoskeleton"/>
    <property type="evidence" value="ECO:0007669"/>
    <property type="project" value="UniProtKB-SubCell"/>
</dbReference>
<evidence type="ECO:0000256" key="6">
    <source>
        <dbReference type="ARBA" id="ARBA00023043"/>
    </source>
</evidence>
<feature type="repeat" description="ANK" evidence="9">
    <location>
        <begin position="196"/>
        <end position="228"/>
    </location>
</feature>
<feature type="region of interest" description="Disordered" evidence="10">
    <location>
        <begin position="3709"/>
        <end position="3801"/>
    </location>
</feature>
<feature type="repeat" description="ANK" evidence="9">
    <location>
        <begin position="559"/>
        <end position="591"/>
    </location>
</feature>
<feature type="compositionally biased region" description="Low complexity" evidence="10">
    <location>
        <begin position="3449"/>
        <end position="3470"/>
    </location>
</feature>
<feature type="compositionally biased region" description="Basic and acidic residues" evidence="10">
    <location>
        <begin position="3338"/>
        <end position="3353"/>
    </location>
</feature>
<dbReference type="FunFam" id="2.60.40.2660:FF:000001">
    <property type="entry name" value="Ankyrin-3 isoform 2"/>
    <property type="match status" value="1"/>
</dbReference>
<feature type="compositionally biased region" description="Polar residues" evidence="10">
    <location>
        <begin position="3248"/>
        <end position="3274"/>
    </location>
</feature>
<dbReference type="Ensembl" id="ENSACUT00000020244.1">
    <property type="protein sequence ID" value="ENSACUP00000018979.1"/>
    <property type="gene ID" value="ENSACUG00000012172.1"/>
</dbReference>
<feature type="repeat" description="ANK" evidence="9">
    <location>
        <begin position="27"/>
        <end position="50"/>
    </location>
</feature>
<feature type="compositionally biased region" description="Polar residues" evidence="10">
    <location>
        <begin position="2295"/>
        <end position="2305"/>
    </location>
</feature>
<feature type="compositionally biased region" description="Basic and acidic residues" evidence="10">
    <location>
        <begin position="3136"/>
        <end position="3145"/>
    </location>
</feature>
<keyword evidence="14" id="KW-1185">Reference proteome</keyword>
<feature type="region of interest" description="Disordered" evidence="10">
    <location>
        <begin position="2171"/>
        <end position="2255"/>
    </location>
</feature>
<evidence type="ECO:0000256" key="5">
    <source>
        <dbReference type="ARBA" id="ARBA00022737"/>
    </source>
</evidence>
<feature type="compositionally biased region" description="Polar residues" evidence="10">
    <location>
        <begin position="3736"/>
        <end position="3747"/>
    </location>
</feature>
<feature type="region of interest" description="Disordered" evidence="10">
    <location>
        <begin position="3440"/>
        <end position="3478"/>
    </location>
</feature>
<dbReference type="SMART" id="SM00248">
    <property type="entry name" value="ANK"/>
    <property type="match status" value="20"/>
</dbReference>
<keyword evidence="4" id="KW-0597">Phosphoprotein</keyword>
<feature type="compositionally biased region" description="Basic and acidic residues" evidence="10">
    <location>
        <begin position="2715"/>
        <end position="2728"/>
    </location>
</feature>
<dbReference type="InterPro" id="IPR000906">
    <property type="entry name" value="ZU5_dom"/>
</dbReference>
<feature type="compositionally biased region" description="Polar residues" evidence="10">
    <location>
        <begin position="3627"/>
        <end position="3636"/>
    </location>
</feature>
<feature type="repeat" description="ANK" evidence="9">
    <location>
        <begin position="97"/>
        <end position="129"/>
    </location>
</feature>
<dbReference type="PROSITE" id="PS50297">
    <property type="entry name" value="ANK_REP_REGION"/>
    <property type="match status" value="19"/>
</dbReference>
<dbReference type="FunFam" id="2.60.220.30:FF:000009">
    <property type="entry name" value="Ankyrin 2, isoform G"/>
    <property type="match status" value="1"/>
</dbReference>
<feature type="compositionally biased region" description="Polar residues" evidence="10">
    <location>
        <begin position="2584"/>
        <end position="2597"/>
    </location>
</feature>
<dbReference type="SUPFAM" id="SSF47986">
    <property type="entry name" value="DEATH domain"/>
    <property type="match status" value="1"/>
</dbReference>
<dbReference type="FunFam" id="1.25.40.20:FF:000001">
    <property type="entry name" value="Ankyrin-2 isoform 2"/>
    <property type="match status" value="1"/>
</dbReference>
<dbReference type="Pfam" id="PF00531">
    <property type="entry name" value="Death"/>
    <property type="match status" value="1"/>
</dbReference>
<dbReference type="GO" id="GO:0016020">
    <property type="term" value="C:membrane"/>
    <property type="evidence" value="ECO:0007669"/>
    <property type="project" value="UniProtKB-SubCell"/>
</dbReference>
<feature type="compositionally biased region" description="Low complexity" evidence="10">
    <location>
        <begin position="3638"/>
        <end position="3647"/>
    </location>
</feature>
<feature type="region of interest" description="Disordered" evidence="10">
    <location>
        <begin position="2068"/>
        <end position="2096"/>
    </location>
</feature>
<feature type="region of interest" description="Disordered" evidence="10">
    <location>
        <begin position="2612"/>
        <end position="2636"/>
    </location>
</feature>
<dbReference type="Pfam" id="PF00791">
    <property type="entry name" value="ZU5"/>
    <property type="match status" value="2"/>
</dbReference>
<feature type="repeat" description="ANK" evidence="9">
    <location>
        <begin position="526"/>
        <end position="558"/>
    </location>
</feature>
<name>A0A663N3G5_ATHCN</name>
<evidence type="ECO:0000259" key="12">
    <source>
        <dbReference type="PROSITE" id="PS51145"/>
    </source>
</evidence>
<feature type="compositionally biased region" description="Basic and acidic residues" evidence="10">
    <location>
        <begin position="3648"/>
        <end position="3658"/>
    </location>
</feature>
<feature type="compositionally biased region" description="Basic and acidic residues" evidence="10">
    <location>
        <begin position="3214"/>
        <end position="3232"/>
    </location>
</feature>
<dbReference type="InterPro" id="IPR002110">
    <property type="entry name" value="Ankyrin_rpt"/>
</dbReference>
<feature type="compositionally biased region" description="Low complexity" evidence="10">
    <location>
        <begin position="1410"/>
        <end position="1427"/>
    </location>
</feature>
<dbReference type="Proteomes" id="UP000472269">
    <property type="component" value="Unplaced"/>
</dbReference>
<evidence type="ECO:0000256" key="1">
    <source>
        <dbReference type="ARBA" id="ARBA00004245"/>
    </source>
</evidence>
<dbReference type="Pfam" id="PF17809">
    <property type="entry name" value="UPA_2"/>
    <property type="match status" value="1"/>
</dbReference>
<reference evidence="13" key="1">
    <citation type="submission" date="2025-08" db="UniProtKB">
        <authorList>
            <consortium name="Ensembl"/>
        </authorList>
    </citation>
    <scope>IDENTIFICATION</scope>
</reference>
<dbReference type="Pfam" id="PF12796">
    <property type="entry name" value="Ank_2"/>
    <property type="match status" value="7"/>
</dbReference>
<evidence type="ECO:0000313" key="14">
    <source>
        <dbReference type="Proteomes" id="UP000472269"/>
    </source>
</evidence>
<feature type="compositionally biased region" description="Polar residues" evidence="10">
    <location>
        <begin position="2989"/>
        <end position="3006"/>
    </location>
</feature>
<dbReference type="FunFam" id="2.60.220.30:FF:000005">
    <property type="entry name" value="Ankyrin-2 isoform 2"/>
    <property type="match status" value="1"/>
</dbReference>
<feature type="compositionally biased region" description="Basic and acidic residues" evidence="10">
    <location>
        <begin position="2563"/>
        <end position="2583"/>
    </location>
</feature>
<dbReference type="SUPFAM" id="SSF48403">
    <property type="entry name" value="Ankyrin repeat"/>
    <property type="match status" value="2"/>
</dbReference>
<dbReference type="FunFam" id="1.10.533.10:FF:000002">
    <property type="entry name" value="Ankyrin-3 isoform 2"/>
    <property type="match status" value="1"/>
</dbReference>
<feature type="repeat" description="ANK" evidence="9">
    <location>
        <begin position="361"/>
        <end position="393"/>
    </location>
</feature>
<keyword evidence="8" id="KW-0206">Cytoskeleton</keyword>
<feature type="region of interest" description="Disordered" evidence="10">
    <location>
        <begin position="1999"/>
        <end position="2049"/>
    </location>
</feature>
<keyword evidence="3" id="KW-0963">Cytoplasm</keyword>
<feature type="repeat" description="ANK" evidence="9">
    <location>
        <begin position="262"/>
        <end position="294"/>
    </location>
</feature>
<proteinExistence type="predicted"/>
<keyword evidence="7" id="KW-0472">Membrane</keyword>
<feature type="compositionally biased region" description="Basic and acidic residues" evidence="10">
    <location>
        <begin position="2006"/>
        <end position="2027"/>
    </location>
</feature>
<dbReference type="SMART" id="SM00005">
    <property type="entry name" value="DEATH"/>
    <property type="match status" value="1"/>
</dbReference>
<feature type="compositionally biased region" description="Low complexity" evidence="10">
    <location>
        <begin position="2511"/>
        <end position="2532"/>
    </location>
</feature>
<feature type="region of interest" description="Disordered" evidence="10">
    <location>
        <begin position="2895"/>
        <end position="2940"/>
    </location>
</feature>
<feature type="region of interest" description="Disordered" evidence="10">
    <location>
        <begin position="3169"/>
        <end position="3196"/>
    </location>
</feature>
<dbReference type="InterPro" id="IPR036770">
    <property type="entry name" value="Ankyrin_rpt-contain_sf"/>
</dbReference>
<feature type="repeat" description="ANK" evidence="9">
    <location>
        <begin position="460"/>
        <end position="492"/>
    </location>
</feature>
<feature type="region of interest" description="Disordered" evidence="10">
    <location>
        <begin position="3619"/>
        <end position="3689"/>
    </location>
</feature>
<dbReference type="PANTHER" id="PTHR24123:SF74">
    <property type="entry name" value="ANKYRIN 3"/>
    <property type="match status" value="1"/>
</dbReference>
<feature type="region of interest" description="Disordered" evidence="10">
    <location>
        <begin position="1410"/>
        <end position="1429"/>
    </location>
</feature>
<feature type="compositionally biased region" description="Acidic residues" evidence="10">
    <location>
        <begin position="3281"/>
        <end position="3300"/>
    </location>
</feature>
<dbReference type="Gene3D" id="1.10.533.10">
    <property type="entry name" value="Death Domain, Fas"/>
    <property type="match status" value="1"/>
</dbReference>
<evidence type="ECO:0000256" key="3">
    <source>
        <dbReference type="ARBA" id="ARBA00022490"/>
    </source>
</evidence>
<dbReference type="InterPro" id="IPR011029">
    <property type="entry name" value="DEATH-like_dom_sf"/>
</dbReference>
<evidence type="ECO:0000259" key="11">
    <source>
        <dbReference type="PROSITE" id="PS50017"/>
    </source>
</evidence>
<dbReference type="Gene3D" id="2.60.220.30">
    <property type="match status" value="3"/>
</dbReference>
<accession>A0A663N3G5</accession>
<evidence type="ECO:0000256" key="2">
    <source>
        <dbReference type="ARBA" id="ARBA00004370"/>
    </source>
</evidence>
<feature type="region of interest" description="Disordered" evidence="10">
    <location>
        <begin position="2268"/>
        <end position="2319"/>
    </location>
</feature>
<feature type="repeat" description="ANK" evidence="9">
    <location>
        <begin position="394"/>
        <end position="426"/>
    </location>
</feature>
<dbReference type="PROSITE" id="PS50017">
    <property type="entry name" value="DEATH_DOMAIN"/>
    <property type="match status" value="1"/>
</dbReference>
<feature type="region of interest" description="Disordered" evidence="10">
    <location>
        <begin position="2486"/>
        <end position="2597"/>
    </location>
</feature>
<feature type="repeat" description="ANK" evidence="9">
    <location>
        <begin position="1"/>
        <end position="26"/>
    </location>
</feature>
<feature type="compositionally biased region" description="Basic and acidic residues" evidence="10">
    <location>
        <begin position="2236"/>
        <end position="2255"/>
    </location>
</feature>
<feature type="domain" description="ZU5" evidence="12">
    <location>
        <begin position="1031"/>
        <end position="1178"/>
    </location>
</feature>
<evidence type="ECO:0000313" key="13">
    <source>
        <dbReference type="Ensembl" id="ENSACUP00000018979.1"/>
    </source>
</evidence>
<dbReference type="FunFam" id="1.25.40.20:FF:000003">
    <property type="entry name" value="Ankyrin, isoform B"/>
    <property type="match status" value="1"/>
</dbReference>
<evidence type="ECO:0000256" key="9">
    <source>
        <dbReference type="PROSITE-ProRule" id="PRU00023"/>
    </source>
</evidence>
<dbReference type="Gene3D" id="2.60.40.2660">
    <property type="match status" value="1"/>
</dbReference>
<feature type="repeat" description="ANK" evidence="9">
    <location>
        <begin position="427"/>
        <end position="459"/>
    </location>
</feature>
<protein>
    <submittedName>
        <fullName evidence="13">Ankyrin 3</fullName>
    </submittedName>
</protein>
<dbReference type="PROSITE" id="PS50088">
    <property type="entry name" value="ANK_REPEAT"/>
    <property type="match status" value="19"/>
</dbReference>
<feature type="compositionally biased region" description="Acidic residues" evidence="10">
    <location>
        <begin position="2278"/>
        <end position="2287"/>
    </location>
</feature>
<feature type="repeat" description="ANK" evidence="9">
    <location>
        <begin position="493"/>
        <end position="525"/>
    </location>
</feature>
<dbReference type="PRINTS" id="PR01415">
    <property type="entry name" value="ANKYRIN"/>
</dbReference>
<dbReference type="FunFam" id="2.60.220.30:FF:000001">
    <property type="entry name" value="Ankyrin-3 isoform 2"/>
    <property type="match status" value="1"/>
</dbReference>
<evidence type="ECO:0000256" key="8">
    <source>
        <dbReference type="ARBA" id="ARBA00023212"/>
    </source>
</evidence>
<feature type="compositionally biased region" description="Polar residues" evidence="10">
    <location>
        <begin position="3672"/>
        <end position="3689"/>
    </location>
</feature>
<dbReference type="PANTHER" id="PTHR24123">
    <property type="entry name" value="ANKYRIN REPEAT-CONTAINING"/>
    <property type="match status" value="1"/>
</dbReference>
<feature type="repeat" description="ANK" evidence="9">
    <location>
        <begin position="328"/>
        <end position="360"/>
    </location>
</feature>
<feature type="repeat" description="ANK" evidence="9">
    <location>
        <begin position="625"/>
        <end position="657"/>
    </location>
</feature>
<dbReference type="InterPro" id="IPR037971">
    <property type="entry name" value="Ank3_Death"/>
</dbReference>
<feature type="repeat" description="ANK" evidence="9">
    <location>
        <begin position="130"/>
        <end position="162"/>
    </location>
</feature>
<keyword evidence="6 9" id="KW-0040">ANK repeat</keyword>
<evidence type="ECO:0000256" key="7">
    <source>
        <dbReference type="ARBA" id="ARBA00023136"/>
    </source>
</evidence>
<feature type="repeat" description="ANK" evidence="9">
    <location>
        <begin position="592"/>
        <end position="624"/>
    </location>
</feature>
<dbReference type="InterPro" id="IPR000488">
    <property type="entry name" value="Death_dom"/>
</dbReference>
<feature type="compositionally biased region" description="Low complexity" evidence="10">
    <location>
        <begin position="2190"/>
        <end position="2202"/>
    </location>
</feature>
<sequence>MAAQENHLEVVKFLLDNGASQSLATEDGFTPLAVALQQGHDQVVSLLLENDTKGKVRLPALHIAARKDDTKAAALLLQNDHNADVESKMMVNRTTESGFTPLHIAAHYGNINVATLLLNRGAAVDFTARNDITPLHVASKRGNANMVKLLLDRGAKIDAKTRDGLTPLHCGARSGHEQVVEMLLDRGAPILSKTKNGLSPLHMATQGDHLNCVQLLIQHNVPVDDVTNDYLTALHVAAHCGHYKVAKVLLDKKANPNAKALNGFTPLHIACKKNRIKVMELLLKHGASIQAVTESGLTPIHVAAFMGHVNIVSQLMHHGASPNTTNVRGETALHMAARAGQTEVVRYLVQNGAQVEAKAKDDQTPLHISARLGKADIVQQLLQQGASPNAATTSGYTPLHLSAREGHEDVASVLLDHGASLSIITKKGFTPLHVAAKYGKLEVANLLLQKNASPDASGKSGLTPLHVAAHYDNQKVALLLLDQGASPHASAKNGYTPLHIAAKKNQMDIATTLLEYGADANAVTRQGIAPVHLASQDGHVDMVSLLLTRNANVNLSNKSGLTPLHLAAQEDRVNVAEVLVNQGAAVDAQTKMGYTPLHVGCHYGNIKIVNFLLQHSAKVNAKTKNGYTPLHQAAQQGHTHIINVLLQHGAAPNELTVNGNTALAIAKRLGYISVVDTLKVVTEETMTTITVTEKHKMNVPETMNEVLDMSDDEGEDAMTGDTDKYLGPQDLKELGDDSLPAEGYMGFSLGARSASPKVSLRSFSSDRSYTLNRSSYARDSMMIEELLVPAKDQHLTFQREFDSDSLRHYSWAADTLDNVNLVSSPIHSGYSSPLPQYDSSFLVSFMVDARGGSMRGSRHHGMRIIIPPRKCTAPTRITCRLVKRHKLASPPPMVEGEGLASRLVEMGPAGAQFLGKLHLPNTPPPLNEGESMVSRILQLGPQGTKFIGPVIVEIPHFGSMRGKERELIVLRSENGETWKEHQYDSKHEDLTEILNGMDEELDSVEELEKKRICRIVTKDFPQYFAVVSRIKQESNQIGPEGGVLSSTTVPRVQASFPEGALTKRIRVGLQAQPVPEEIVKKILGNKATFSPIVTVEPRRRKFHKPITMTIPVPPPSGEGVTNGYKGDTTPSLRLLCSITGGTSPAQWEDITGTTPLTFSNDCVSFTTNVSARFWLADCHQVLETVGLATQLYRELICVPYMAKFVIFAKMNDPVESNLRCFCMTDDKVDKTLEQQENFEEVARSKDIEVLEGKPIYVDCYGNLAPLTKGGQQLVFNFYAFKENRLPFSIKVRDTSQEPCGRLSFLKEPKTTKGLPQTAVCNLNITLPAHKKETESDQDDETEKADRRQNFVSLALRKRYSYLTEPGMKTVERSAGATRSLPATYSYKPFFPTRPYQSWTTAPITVPGQTKSGFTSLSSSSSNTPTASPLKSIWSVSSASPIKSTLGASTTSSVKSVSDVASPIRSFRTISSPIKTVVSQPPYNIQVTSGSFVRAPAVTEAASLKGLASTTTFPSRTSPVTTAGSLLERSSITMTPPASPKSNINMYSSSLPLKSVITSASSLLSSPLKSVVSPAKSAVDAVSSSKVMMASSLSSPAKHVAGHTEVPLLNGSVSPLKYPSSANLINGSKAAAVFQDKIAAAAHSASCAANAVADTAERVFSTATTMSFSPLRSFVSSAPSAFQSMRTPPAGALYTALGSISATTSSVTSSTVTVPVYSVVNVLSEPALKKLPESSSLTKSAAALLSPIKTLTTEARTQPSFNRTSSPIKSSLFLAPSALKLSTPSSLSSSQEILKDVAEMKEDLIRMTAILQTDVAEDKPFQPEIPKEGRIDDEEPFKIVEKVKEDLVKVSEILKKDVCLESKGSAKVSKSDQGHLSEDDWVEFSTEEIDEARQQALTSPPISVPEKVQIKTKTISEKDYSLSKVIDYLANDIGSSSLTNIKYKFEEGKKEGEERQKRILKPAIALQEHKLKMPPASMRPSTSEKELCKIADSFFGTDTILESPDDFSQHDQDKSPLSDSGFETRSEKTPSAPQSAESTGPKPLFHDVPIPPVITETRTEVVHVIRSYEPSSEEISEQKAEELPASKPSPTFMELEQKPAGSIKEKVKAFQMKASSSEDDDHKCVLSKGVRVKEETHITTTTRMVYHKPPCNESTSERIEETMSVHDIMKAFQSGRDPSKELAGLFEHKSSVTSDVSKSSETSPQQAEKDSKMKPKLERIIEVHIEKGNQAEPTEVIIRETKKHPEKEMYVYQKDLPRGDINLKELEKHDAFPCSDEQGQQEEEELTAEESLPSYLESSRVNTPVSQEEDSRPSSAQLMSDDSYKTLKLLSQHSIEYHDDELSELRGESYRFAEKMLLSEKLDVSHSDTEESVTDHALPLSAELQGSDKRCREKVATAPKKEILSKIYKDVSENGVGKMSKDDHYDKVTVLHYTGDVSSPKHAMWMRFTEDRLDRGREKLIYEDRVDRTVKEAEEKLTEVSQFFRDKTEKLNDELQSPEKKQHKKNGKEIHSSQSSASSSPEKALLSELPSSSDEWSKVKQYAHNGKCFPKVDERKASSLPSSPEKRIYMQPAEDSKQTMEHKGSAQQTGIPEVSQTGFQLKQSKLSSIRLKFEQSISPRSKDMAQEEKKLDGQSKIPVKKLQESKLPVYQFYPREKHAKQVEVIDGSTALQKEVKVREDLVPGKVKAIEDLRASDTQNQRTEMSKGVPEYFSEPQAKDLVHGSDSTTKGHWDKKIYRTWESPGTSNHKTQKEKLSHVLVPDTVNENHVDHAEAKTDKKSEFITVTEHKLAANGIHSEEVKELTVKSPSKRVLYREFVVREGERNGEVADKISKRKEEIAVSHIPVRIVEEKRTTLDGVYELSAKVSQSAVIKEKVERQIDYVEDEKLKQSEIRKVTKQQSSIGLGPPVEETEISPSKSPDSLECSPGKEFPSSELVDPGASDYLDKVAPLVSTEGVKEIKTLPVYVSFVQVGKQYEKEVQQGNIKKIVSQESKTVQETRGTFYTARQQKQPPSPQGSPEDDTLEQVSFIDSSGKSPLTPETPSSEEVSYEFTSKTPDSLIAYIPGKPSPIPEVSEESEEEAEAKSTSVKQAEVEEPQIDKALFNHINKDSNKRPKGNRVAYIEFPPPPPLDADQGESEKKPHYSTESEMEMTEVNLQDEHDKCQLAEPVIRVQPPSPVPPGADVSDSSDDESLYQPIPLKKYTFKLKELEDDQKETSKPRAPEKIEKQKELGHPTSGKSNEFDIGLESPQNDVVQNGSNNDQSVTECSIATTAEFSHDTDATEIDSLDGYDLQDEDDGLTESDSKLAGPAVETKKDVWTTEGILKQTDRCFSQSKLEVIEEEGKVGPEEDKAPSKGPASEKAGDKSEQKSGAQFFTLEGRHPDRTVFPDTYFSYKVDEEFATPFKTVATKSLDFDPWSNNRGDDEVFETKSRDDEAKPFGLAVEDRSQATTPDTTPARTPTDESTPTSEPNPFPFHEGKMFEMTRSGAIDMSKRDFVEERLQFFQIGPQSPCERTDIRMAIVADHLGLSWTELARELNFSVDEINQIRVENPNSLIAQSFMLLKKWVTRDGKNATTDALTSVLTKINRIDIVTLLEGPIFDYGNISSTRSFADENNVFHDPIDGWQPDSSSVTEPPTSGRRIGGSLLDRLDDSSDQCRDSLTSYVKGETGKPETNGSLSESTAESKTKSYIQESLNDVAKQSDKEALKTKSQFSAGTDEQTLSSTAYQKSLEETSKPTTEGNKTSVPVSVKKMSWSTSEDGKPRTSIQEEEGAVMSEQKQGEAYKVKTKKEVRHVEKKSYS</sequence>
<feature type="repeat" description="ANK" evidence="9">
    <location>
        <begin position="163"/>
        <end position="195"/>
    </location>
</feature>
<feature type="repeat" description="ANK" evidence="9">
    <location>
        <begin position="295"/>
        <end position="327"/>
    </location>
</feature>
<feature type="compositionally biased region" description="Polar residues" evidence="10">
    <location>
        <begin position="3024"/>
        <end position="3056"/>
    </location>
</feature>
<feature type="region of interest" description="Disordered" evidence="10">
    <location>
        <begin position="2692"/>
        <end position="2728"/>
    </location>
</feature>
<organism evidence="13 14">
    <name type="scientific">Athene cunicularia</name>
    <name type="common">Burrowing owl</name>
    <name type="synonym">Speotyto cunicularia</name>
    <dbReference type="NCBI Taxonomy" id="194338"/>
    <lineage>
        <taxon>Eukaryota</taxon>
        <taxon>Metazoa</taxon>
        <taxon>Chordata</taxon>
        <taxon>Craniata</taxon>
        <taxon>Vertebrata</taxon>
        <taxon>Euteleostomi</taxon>
        <taxon>Archelosauria</taxon>
        <taxon>Archosauria</taxon>
        <taxon>Dinosauria</taxon>
        <taxon>Saurischia</taxon>
        <taxon>Theropoda</taxon>
        <taxon>Coelurosauria</taxon>
        <taxon>Aves</taxon>
        <taxon>Neognathae</taxon>
        <taxon>Neoaves</taxon>
        <taxon>Telluraves</taxon>
        <taxon>Strigiformes</taxon>
        <taxon>Strigidae</taxon>
        <taxon>Athene</taxon>
    </lineage>
</organism>
<dbReference type="GO" id="GO:0007165">
    <property type="term" value="P:signal transduction"/>
    <property type="evidence" value="ECO:0007669"/>
    <property type="project" value="InterPro"/>
</dbReference>
<feature type="region of interest" description="Disordered" evidence="10">
    <location>
        <begin position="3209"/>
        <end position="3315"/>
    </location>
</feature>
<feature type="compositionally biased region" description="Basic and acidic residues" evidence="10">
    <location>
        <begin position="2206"/>
        <end position="2228"/>
    </location>
</feature>
<feature type="domain" description="Death" evidence="11">
    <location>
        <begin position="3515"/>
        <end position="3599"/>
    </location>
</feature>
<gene>
    <name evidence="13" type="primary">ANK3</name>
</gene>